<comment type="cofactor">
    <cofactor evidence="7">
        <name>Zn(2+)</name>
        <dbReference type="ChEBI" id="CHEBI:29105"/>
    </cofactor>
    <text evidence="7">Binds 1 zinc ion per subunit.</text>
</comment>
<dbReference type="Pfam" id="PF01400">
    <property type="entry name" value="Astacin"/>
    <property type="match status" value="1"/>
</dbReference>
<evidence type="ECO:0000256" key="3">
    <source>
        <dbReference type="ARBA" id="ARBA00022801"/>
    </source>
</evidence>
<dbReference type="GO" id="GO:0046872">
    <property type="term" value="F:metal ion binding"/>
    <property type="evidence" value="ECO:0007669"/>
    <property type="project" value="UniProtKB-KW"/>
</dbReference>
<dbReference type="AlphaFoldDB" id="A0A0N4ZDX2"/>
<keyword evidence="2 7" id="KW-0479">Metal-binding</keyword>
<keyword evidence="3 7" id="KW-0378">Hydrolase</keyword>
<evidence type="ECO:0000256" key="4">
    <source>
        <dbReference type="ARBA" id="ARBA00022833"/>
    </source>
</evidence>
<organism evidence="9 10">
    <name type="scientific">Parastrongyloides trichosuri</name>
    <name type="common">Possum-specific nematode worm</name>
    <dbReference type="NCBI Taxonomy" id="131310"/>
    <lineage>
        <taxon>Eukaryota</taxon>
        <taxon>Metazoa</taxon>
        <taxon>Ecdysozoa</taxon>
        <taxon>Nematoda</taxon>
        <taxon>Chromadorea</taxon>
        <taxon>Rhabditida</taxon>
        <taxon>Tylenchina</taxon>
        <taxon>Panagrolaimomorpha</taxon>
        <taxon>Strongyloidoidea</taxon>
        <taxon>Strongyloididae</taxon>
        <taxon>Parastrongyloides</taxon>
    </lineage>
</organism>
<feature type="signal peptide" evidence="7">
    <location>
        <begin position="1"/>
        <end position="19"/>
    </location>
</feature>
<evidence type="ECO:0000256" key="1">
    <source>
        <dbReference type="ARBA" id="ARBA00022670"/>
    </source>
</evidence>
<dbReference type="InterPro" id="IPR024079">
    <property type="entry name" value="MetalloPept_cat_dom_sf"/>
</dbReference>
<dbReference type="EC" id="3.4.24.-" evidence="7"/>
<evidence type="ECO:0000259" key="8">
    <source>
        <dbReference type="PROSITE" id="PS51864"/>
    </source>
</evidence>
<feature type="domain" description="Peptidase M12A" evidence="8">
    <location>
        <begin position="26"/>
        <end position="228"/>
    </location>
</feature>
<keyword evidence="7" id="KW-0732">Signal</keyword>
<reference evidence="10" key="1">
    <citation type="submission" date="2017-02" db="UniProtKB">
        <authorList>
            <consortium name="WormBaseParasite"/>
        </authorList>
    </citation>
    <scope>IDENTIFICATION</scope>
</reference>
<proteinExistence type="predicted"/>
<name>A0A0N4ZDX2_PARTI</name>
<keyword evidence="4 7" id="KW-0862">Zinc</keyword>
<keyword evidence="1 7" id="KW-0645">Protease</keyword>
<evidence type="ECO:0000313" key="9">
    <source>
        <dbReference type="Proteomes" id="UP000038045"/>
    </source>
</evidence>
<sequence>MFSNFHSILILTILYLIEAEDIFEIRSKRASLKRYKSNFTLPIKYYYGFTSNCRIIEKALHHISEYTCLTFHKEKKRFSGLGIIFDRDSFNDVYDHLEKRETSLIKVTNKCTNKIGCIKHLVVRALGLLPQTIRWDRNSYIRVLEKNLDEEGLKRYKKKYGGRVRIMNTAFDFGSISHYERNYMAKKGKYAYESKMNKLYNKMLGQRYDLSHNDIKLLNDFYCGNVCPEKVIGCVNGGYPDPKACDYCKCPRGYSGKRCEDIVESDPECGKTHLYASQNEKTLTINSSLTCTYLLKSKPKTKIEVTVVETNLNGHKPCAEGLGLEIKNRHDKGTTGLCLCGKNENVKMKGIFSQVFVQYHGENDDDFAILKYKAVSAKQAEEFDYTA</sequence>
<dbReference type="WBParaSite" id="PTRK_0000577800.1">
    <property type="protein sequence ID" value="PTRK_0000577800.1"/>
    <property type="gene ID" value="PTRK_0000577800"/>
</dbReference>
<dbReference type="PANTHER" id="PTHR10127:SF780">
    <property type="entry name" value="METALLOENDOPEPTIDASE"/>
    <property type="match status" value="1"/>
</dbReference>
<accession>A0A0N4ZDX2</accession>
<comment type="caution">
    <text evidence="6">Lacks conserved residue(s) required for the propagation of feature annotation.</text>
</comment>
<dbReference type="PROSITE" id="PS51864">
    <property type="entry name" value="ASTACIN"/>
    <property type="match status" value="1"/>
</dbReference>
<evidence type="ECO:0000313" key="10">
    <source>
        <dbReference type="WBParaSite" id="PTRK_0000577800.1"/>
    </source>
</evidence>
<dbReference type="PANTHER" id="PTHR10127">
    <property type="entry name" value="DISCOIDIN, CUB, EGF, LAMININ , AND ZINC METALLOPROTEASE DOMAIN CONTAINING"/>
    <property type="match status" value="1"/>
</dbReference>
<dbReference type="GO" id="GO:0004222">
    <property type="term" value="F:metalloendopeptidase activity"/>
    <property type="evidence" value="ECO:0007669"/>
    <property type="project" value="UniProtKB-UniRule"/>
</dbReference>
<keyword evidence="5 7" id="KW-0482">Metalloprotease</keyword>
<dbReference type="GO" id="GO:0006508">
    <property type="term" value="P:proteolysis"/>
    <property type="evidence" value="ECO:0007669"/>
    <property type="project" value="UniProtKB-KW"/>
</dbReference>
<keyword evidence="9" id="KW-1185">Reference proteome</keyword>
<feature type="chain" id="PRO_5005733251" description="Metalloendopeptidase" evidence="7">
    <location>
        <begin position="20"/>
        <end position="387"/>
    </location>
</feature>
<evidence type="ECO:0000256" key="6">
    <source>
        <dbReference type="PROSITE-ProRule" id="PRU01211"/>
    </source>
</evidence>
<evidence type="ECO:0000256" key="5">
    <source>
        <dbReference type="ARBA" id="ARBA00023049"/>
    </source>
</evidence>
<dbReference type="InterPro" id="IPR001506">
    <property type="entry name" value="Peptidase_M12A"/>
</dbReference>
<dbReference type="SUPFAM" id="SSF55486">
    <property type="entry name" value="Metalloproteases ('zincins'), catalytic domain"/>
    <property type="match status" value="1"/>
</dbReference>
<evidence type="ECO:0000256" key="7">
    <source>
        <dbReference type="RuleBase" id="RU361183"/>
    </source>
</evidence>
<dbReference type="Proteomes" id="UP000038045">
    <property type="component" value="Unplaced"/>
</dbReference>
<dbReference type="PRINTS" id="PR00480">
    <property type="entry name" value="ASTACIN"/>
</dbReference>
<dbReference type="Gene3D" id="3.40.390.10">
    <property type="entry name" value="Collagenase (Catalytic Domain)"/>
    <property type="match status" value="1"/>
</dbReference>
<evidence type="ECO:0000256" key="2">
    <source>
        <dbReference type="ARBA" id="ARBA00022723"/>
    </source>
</evidence>
<protein>
    <recommendedName>
        <fullName evidence="7">Metalloendopeptidase</fullName>
        <ecNumber evidence="7">3.4.24.-</ecNumber>
    </recommendedName>
</protein>